<proteinExistence type="predicted"/>
<dbReference type="EMBL" id="CM039438">
    <property type="protein sequence ID" value="KAI4299755.1"/>
    <property type="molecule type" value="Genomic_DNA"/>
</dbReference>
<keyword evidence="2" id="KW-1185">Reference proteome</keyword>
<name>A0ACB9KR09_BAUVA</name>
<organism evidence="1 2">
    <name type="scientific">Bauhinia variegata</name>
    <name type="common">Purple orchid tree</name>
    <name type="synonym">Phanera variegata</name>
    <dbReference type="NCBI Taxonomy" id="167791"/>
    <lineage>
        <taxon>Eukaryota</taxon>
        <taxon>Viridiplantae</taxon>
        <taxon>Streptophyta</taxon>
        <taxon>Embryophyta</taxon>
        <taxon>Tracheophyta</taxon>
        <taxon>Spermatophyta</taxon>
        <taxon>Magnoliopsida</taxon>
        <taxon>eudicotyledons</taxon>
        <taxon>Gunneridae</taxon>
        <taxon>Pentapetalae</taxon>
        <taxon>rosids</taxon>
        <taxon>fabids</taxon>
        <taxon>Fabales</taxon>
        <taxon>Fabaceae</taxon>
        <taxon>Cercidoideae</taxon>
        <taxon>Cercideae</taxon>
        <taxon>Bauhiniinae</taxon>
        <taxon>Bauhinia</taxon>
    </lineage>
</organism>
<accession>A0ACB9KR09</accession>
<reference evidence="1 2" key="1">
    <citation type="journal article" date="2022" name="DNA Res.">
        <title>Chromosomal-level genome assembly of the orchid tree Bauhinia variegata (Leguminosae; Cercidoideae) supports the allotetraploid origin hypothesis of Bauhinia.</title>
        <authorList>
            <person name="Zhong Y."/>
            <person name="Chen Y."/>
            <person name="Zheng D."/>
            <person name="Pang J."/>
            <person name="Liu Y."/>
            <person name="Luo S."/>
            <person name="Meng S."/>
            <person name="Qian L."/>
            <person name="Wei D."/>
            <person name="Dai S."/>
            <person name="Zhou R."/>
        </authorList>
    </citation>
    <scope>NUCLEOTIDE SEQUENCE [LARGE SCALE GENOMIC DNA]</scope>
    <source>
        <strain evidence="1">BV-YZ2020</strain>
    </source>
</reference>
<comment type="caution">
    <text evidence="1">The sequence shown here is derived from an EMBL/GenBank/DDBJ whole genome shotgun (WGS) entry which is preliminary data.</text>
</comment>
<evidence type="ECO:0000313" key="2">
    <source>
        <dbReference type="Proteomes" id="UP000828941"/>
    </source>
</evidence>
<sequence>MELRREGQMLTPTTDSAILKQVLASHTDHVCEFDVFPVINLTEQILIQAIECSTGAVLGAEEWPQTTKRASGLAELDVNDTVMIHRLSRELSGICAHGYADEKAIELLNILSSYSWHAKVALALSGFALNFGKFCLSVQPSPADALSKSLAQLRKMPHLGGLFSPLKCHFDKLKRLVRASLDITKCIAEIWNLSLHYISEDKSDLFDENNALIPDAVYWTIKSVVTCSSQIDSIKRLRNEYIPSSTEASELSTVAVTVDSIREQLKNQLDKCYEYIEQKIINQYLTFSGEDNLPIDHIDMGIQRRKHMLLLISDLSISEEEVQVLERLYKDQTMRSEGLYEMVWVPIEGKSCSNYSGQRKFKKLKSMMPWYSFQHPLSDPKLTNQIKEDWNFKDRLIVVVQDPQRKVSSKNAIHMMWIWGNSAFPFTREREEDLWKTQIWNLETVIEHIDPHLLD</sequence>
<protein>
    <submittedName>
        <fullName evidence="1">Uncharacterized protein</fullName>
    </submittedName>
</protein>
<evidence type="ECO:0000313" key="1">
    <source>
        <dbReference type="EMBL" id="KAI4299755.1"/>
    </source>
</evidence>
<gene>
    <name evidence="1" type="ORF">L6164_033184</name>
</gene>
<dbReference type="Proteomes" id="UP000828941">
    <property type="component" value="Chromosome 13"/>
</dbReference>